<dbReference type="Gene3D" id="3.30.530.20">
    <property type="match status" value="1"/>
</dbReference>
<reference evidence="1" key="1">
    <citation type="submission" date="2018-05" db="EMBL/GenBank/DDBJ databases">
        <title>Draft genome of Mucuna pruriens seed.</title>
        <authorList>
            <person name="Nnadi N.E."/>
            <person name="Vos R."/>
            <person name="Hasami M.H."/>
            <person name="Devisetty U.K."/>
            <person name="Aguiy J.C."/>
        </authorList>
    </citation>
    <scope>NUCLEOTIDE SEQUENCE [LARGE SCALE GENOMIC DNA]</scope>
    <source>
        <strain evidence="1">JCA_2017</strain>
    </source>
</reference>
<feature type="non-terminal residue" evidence="1">
    <location>
        <position position="122"/>
    </location>
</feature>
<comment type="caution">
    <text evidence="1">The sequence shown here is derived from an EMBL/GenBank/DDBJ whole genome shotgun (WGS) entry which is preliminary data.</text>
</comment>
<dbReference type="InterPro" id="IPR023393">
    <property type="entry name" value="START-like_dom_sf"/>
</dbReference>
<keyword evidence="2" id="KW-1185">Reference proteome</keyword>
<dbReference type="PANTHER" id="PTHR11439">
    <property type="entry name" value="GAG-POL-RELATED RETROTRANSPOSON"/>
    <property type="match status" value="1"/>
</dbReference>
<organism evidence="1 2">
    <name type="scientific">Mucuna pruriens</name>
    <name type="common">Velvet bean</name>
    <name type="synonym">Dolichos pruriens</name>
    <dbReference type="NCBI Taxonomy" id="157652"/>
    <lineage>
        <taxon>Eukaryota</taxon>
        <taxon>Viridiplantae</taxon>
        <taxon>Streptophyta</taxon>
        <taxon>Embryophyta</taxon>
        <taxon>Tracheophyta</taxon>
        <taxon>Spermatophyta</taxon>
        <taxon>Magnoliopsida</taxon>
        <taxon>eudicotyledons</taxon>
        <taxon>Gunneridae</taxon>
        <taxon>Pentapetalae</taxon>
        <taxon>rosids</taxon>
        <taxon>fabids</taxon>
        <taxon>Fabales</taxon>
        <taxon>Fabaceae</taxon>
        <taxon>Papilionoideae</taxon>
        <taxon>50 kb inversion clade</taxon>
        <taxon>NPAAA clade</taxon>
        <taxon>indigoferoid/millettioid clade</taxon>
        <taxon>Phaseoleae</taxon>
        <taxon>Mucuna</taxon>
    </lineage>
</organism>
<dbReference type="SUPFAM" id="SSF55961">
    <property type="entry name" value="Bet v1-like"/>
    <property type="match status" value="1"/>
</dbReference>
<protein>
    <submittedName>
        <fullName evidence="1">Uncharacterized protein</fullName>
    </submittedName>
</protein>
<name>A0A371HPK7_MUCPR</name>
<accession>A0A371HPK7</accession>
<dbReference type="Proteomes" id="UP000257109">
    <property type="component" value="Unassembled WGS sequence"/>
</dbReference>
<gene>
    <name evidence="1" type="ORF">CR513_11508</name>
</gene>
<feature type="non-terminal residue" evidence="1">
    <location>
        <position position="1"/>
    </location>
</feature>
<evidence type="ECO:0000313" key="1">
    <source>
        <dbReference type="EMBL" id="RDY04741.1"/>
    </source>
</evidence>
<dbReference type="OrthoDB" id="414945at2759"/>
<sequence>MSLGCKENAPSRRLLHDKGNTKIIGYFNANWARPPLDKRSTFGYYVLIRGNMISRRSKKHNIVARSSAKVEYLAMATTTWHSKRDFIFSRQWFRAQDGTYTILQFPAIHKKKSRRSGFRRAK</sequence>
<proteinExistence type="predicted"/>
<dbReference type="AlphaFoldDB" id="A0A371HPK7"/>
<dbReference type="EMBL" id="QJKJ01002022">
    <property type="protein sequence ID" value="RDY04741.1"/>
    <property type="molecule type" value="Genomic_DNA"/>
</dbReference>
<evidence type="ECO:0000313" key="2">
    <source>
        <dbReference type="Proteomes" id="UP000257109"/>
    </source>
</evidence>
<dbReference type="PANTHER" id="PTHR11439:SF484">
    <property type="entry name" value="REVERSE TRANSCRIPTASE TY1_COPIA-TYPE DOMAIN-CONTAINING PROTEIN"/>
    <property type="match status" value="1"/>
</dbReference>